<organism evidence="3 4">
    <name type="scientific">Paenibacillus chibensis</name>
    <dbReference type="NCBI Taxonomy" id="59846"/>
    <lineage>
        <taxon>Bacteria</taxon>
        <taxon>Bacillati</taxon>
        <taxon>Bacillota</taxon>
        <taxon>Bacilli</taxon>
        <taxon>Bacillales</taxon>
        <taxon>Paenibacillaceae</taxon>
        <taxon>Paenibacillus</taxon>
    </lineage>
</organism>
<accession>A0ABU6PW49</accession>
<comment type="caution">
    <text evidence="3">The sequence shown here is derived from an EMBL/GenBank/DDBJ whole genome shotgun (WGS) entry which is preliminary data.</text>
</comment>
<proteinExistence type="predicted"/>
<keyword evidence="1" id="KW-1133">Transmembrane helix</keyword>
<protein>
    <submittedName>
        <fullName evidence="3">YcxB family protein</fullName>
    </submittedName>
</protein>
<reference evidence="3 4" key="1">
    <citation type="submission" date="2023-03" db="EMBL/GenBank/DDBJ databases">
        <title>Bacillus Genome Sequencing.</title>
        <authorList>
            <person name="Dunlap C."/>
        </authorList>
    </citation>
    <scope>NUCLEOTIDE SEQUENCE [LARGE SCALE GENOMIC DNA]</scope>
    <source>
        <strain evidence="3 4">NRS-52</strain>
    </source>
</reference>
<name>A0ABU6PW49_9BACL</name>
<keyword evidence="1" id="KW-0812">Transmembrane</keyword>
<evidence type="ECO:0000313" key="4">
    <source>
        <dbReference type="Proteomes" id="UP001343257"/>
    </source>
</evidence>
<dbReference type="RefSeq" id="WP_328279831.1">
    <property type="nucleotide sequence ID" value="NZ_JARTLD010000044.1"/>
</dbReference>
<dbReference type="Proteomes" id="UP001343257">
    <property type="component" value="Unassembled WGS sequence"/>
</dbReference>
<dbReference type="InterPro" id="IPR025588">
    <property type="entry name" value="YcxB-like_C"/>
</dbReference>
<keyword evidence="1" id="KW-0472">Membrane</keyword>
<keyword evidence="4" id="KW-1185">Reference proteome</keyword>
<feature type="domain" description="YcxB-like C-terminal" evidence="2">
    <location>
        <begin position="100"/>
        <end position="159"/>
    </location>
</feature>
<evidence type="ECO:0000259" key="2">
    <source>
        <dbReference type="Pfam" id="PF14317"/>
    </source>
</evidence>
<feature type="transmembrane region" description="Helical" evidence="1">
    <location>
        <begin position="52"/>
        <end position="72"/>
    </location>
</feature>
<feature type="transmembrane region" description="Helical" evidence="1">
    <location>
        <begin position="29"/>
        <end position="46"/>
    </location>
</feature>
<evidence type="ECO:0000313" key="3">
    <source>
        <dbReference type="EMBL" id="MED5019103.1"/>
    </source>
</evidence>
<sequence length="177" mass="20391">MDQQVTVVTDLEMKDVQELNLVYTRVSRMMLAFAFFIVFIGIVLLVDGQRNAGDLMVILIMDVIISIILWFVNQSSIRKRSGKAYLSDKLIRQRYTFLLNGQGVRYESASETGRMRWSDIYKVRETANLFLILLSTSRSLIIPKESFGSMQDQTAFKQIVAANLDQSQIQWRRRAPA</sequence>
<dbReference type="Pfam" id="PF14317">
    <property type="entry name" value="YcxB"/>
    <property type="match status" value="1"/>
</dbReference>
<gene>
    <name evidence="3" type="ORF">P9847_17475</name>
</gene>
<evidence type="ECO:0000256" key="1">
    <source>
        <dbReference type="SAM" id="Phobius"/>
    </source>
</evidence>
<dbReference type="EMBL" id="JARTLD010000044">
    <property type="protein sequence ID" value="MED5019103.1"/>
    <property type="molecule type" value="Genomic_DNA"/>
</dbReference>